<dbReference type="SUPFAM" id="SSF47413">
    <property type="entry name" value="lambda repressor-like DNA-binding domains"/>
    <property type="match status" value="1"/>
</dbReference>
<dbReference type="EMBL" id="CP001843">
    <property type="protein sequence ID" value="AEF85647.1"/>
    <property type="molecule type" value="Genomic_DNA"/>
</dbReference>
<name>F5YJC0_TREPZ</name>
<accession>F5YJC0</accession>
<dbReference type="PANTHER" id="PTHR40275">
    <property type="entry name" value="SSL7038 PROTEIN"/>
    <property type="match status" value="1"/>
</dbReference>
<proteinExistence type="predicted"/>
<dbReference type="eggNOG" id="COG3636">
    <property type="taxonomic scope" value="Bacteria"/>
</dbReference>
<protein>
    <submittedName>
        <fullName evidence="1">Probable addiction module antidote protein</fullName>
    </submittedName>
</protein>
<evidence type="ECO:0000313" key="1">
    <source>
        <dbReference type="EMBL" id="AEF85647.1"/>
    </source>
</evidence>
<dbReference type="InterPro" id="IPR014057">
    <property type="entry name" value="HI1420"/>
</dbReference>
<dbReference type="NCBIfam" id="TIGR02684">
    <property type="entry name" value="dnstrm_HI1420"/>
    <property type="match status" value="1"/>
</dbReference>
<dbReference type="GO" id="GO:0003677">
    <property type="term" value="F:DNA binding"/>
    <property type="evidence" value="ECO:0007669"/>
    <property type="project" value="InterPro"/>
</dbReference>
<keyword evidence="2" id="KW-1185">Reference proteome</keyword>
<organism evidence="1 2">
    <name type="scientific">Treponema primitia (strain ATCC BAA-887 / DSM 12427 / ZAS-2)</name>
    <dbReference type="NCBI Taxonomy" id="545694"/>
    <lineage>
        <taxon>Bacteria</taxon>
        <taxon>Pseudomonadati</taxon>
        <taxon>Spirochaetota</taxon>
        <taxon>Spirochaetia</taxon>
        <taxon>Spirochaetales</taxon>
        <taxon>Treponemataceae</taxon>
        <taxon>Treponema</taxon>
    </lineage>
</organism>
<dbReference type="OrthoDB" id="9798416at2"/>
<dbReference type="HOGENOM" id="CLU_137365_1_1_12"/>
<dbReference type="Pfam" id="PF21716">
    <property type="entry name" value="dnstrm_HI1420"/>
    <property type="match status" value="1"/>
</dbReference>
<dbReference type="RefSeq" id="WP_015709268.1">
    <property type="nucleotide sequence ID" value="NC_015578.1"/>
</dbReference>
<sequence>MEVTDWDMADHINSKEEVIAYLEAALEENDMELLLSTLGDIARSKGMTQIANDLNLSRESLYRSLSPDGNPSFSTVMKVLNTLGFHLSLKQKATA</sequence>
<reference evidence="2" key="1">
    <citation type="submission" date="2009-12" db="EMBL/GenBank/DDBJ databases">
        <title>Complete sequence of Treponema primitia strain ZAS-2.</title>
        <authorList>
            <person name="Tetu S.G."/>
            <person name="Matson E."/>
            <person name="Ren Q."/>
            <person name="Seshadri R."/>
            <person name="Elbourne L."/>
            <person name="Hassan K.A."/>
            <person name="Durkin A."/>
            <person name="Radune D."/>
            <person name="Mohamoud Y."/>
            <person name="Shay R."/>
            <person name="Jin S."/>
            <person name="Zhang X."/>
            <person name="Lucey K."/>
            <person name="Ballor N.R."/>
            <person name="Ottesen E."/>
            <person name="Rosenthal R."/>
            <person name="Allen A."/>
            <person name="Leadbetter J.R."/>
            <person name="Paulsen I.T."/>
        </authorList>
    </citation>
    <scope>NUCLEOTIDE SEQUENCE [LARGE SCALE GENOMIC DNA]</scope>
    <source>
        <strain evidence="2">ATCC BAA-887 / DSM 12427 / ZAS-2</strain>
    </source>
</reference>
<gene>
    <name evidence="1" type="ordered locus">TREPR_0773</name>
</gene>
<dbReference type="PANTHER" id="PTHR40275:SF1">
    <property type="entry name" value="SSL7038 PROTEIN"/>
    <property type="match status" value="1"/>
</dbReference>
<dbReference type="InterPro" id="IPR010982">
    <property type="entry name" value="Lambda_DNA-bd_dom_sf"/>
</dbReference>
<reference evidence="1 2" key="2">
    <citation type="journal article" date="2011" name="ISME J.">
        <title>RNA-seq reveals cooperative metabolic interactions between two termite-gut spirochete species in co-culture.</title>
        <authorList>
            <person name="Rosenthal A.Z."/>
            <person name="Matson E.G."/>
            <person name="Eldar A."/>
            <person name="Leadbetter J.R."/>
        </authorList>
    </citation>
    <scope>NUCLEOTIDE SEQUENCE [LARGE SCALE GENOMIC DNA]</scope>
    <source>
        <strain evidence="2">ATCC BAA-887 / DSM 12427 / ZAS-2</strain>
    </source>
</reference>
<dbReference type="KEGG" id="tpi:TREPR_0773"/>
<dbReference type="AlphaFoldDB" id="F5YJC0"/>
<dbReference type="STRING" id="545694.TREPR_0773"/>
<evidence type="ECO:0000313" key="2">
    <source>
        <dbReference type="Proteomes" id="UP000009223"/>
    </source>
</evidence>
<dbReference type="Proteomes" id="UP000009223">
    <property type="component" value="Chromosome"/>
</dbReference>